<name>A0ABS1MDA5_9NOCA</name>
<organism evidence="1 2">
    <name type="scientific">Nocardia acididurans</name>
    <dbReference type="NCBI Taxonomy" id="2802282"/>
    <lineage>
        <taxon>Bacteria</taxon>
        <taxon>Bacillati</taxon>
        <taxon>Actinomycetota</taxon>
        <taxon>Actinomycetes</taxon>
        <taxon>Mycobacteriales</taxon>
        <taxon>Nocardiaceae</taxon>
        <taxon>Nocardia</taxon>
    </lineage>
</organism>
<evidence type="ECO:0000313" key="2">
    <source>
        <dbReference type="Proteomes" id="UP000602198"/>
    </source>
</evidence>
<protein>
    <submittedName>
        <fullName evidence="1">Uncharacterized protein</fullName>
    </submittedName>
</protein>
<sequence length="78" mass="8590">MTPLADTAHHDRGETPTRRVTVYFEGPGPGDEVVLEYAATNAEAWEFATAAVHSGLAVTVDGKVRPDLRRLPCRSLWR</sequence>
<dbReference type="RefSeq" id="WP_201953203.1">
    <property type="nucleotide sequence ID" value="NZ_JAERRJ010000011.1"/>
</dbReference>
<keyword evidence="2" id="KW-1185">Reference proteome</keyword>
<gene>
    <name evidence="1" type="ORF">JK358_27930</name>
</gene>
<dbReference type="Proteomes" id="UP000602198">
    <property type="component" value="Unassembled WGS sequence"/>
</dbReference>
<proteinExistence type="predicted"/>
<reference evidence="1 2" key="1">
    <citation type="submission" date="2021-01" db="EMBL/GenBank/DDBJ databases">
        <title>WGS of actinomycetes isolated from Thailand.</title>
        <authorList>
            <person name="Thawai C."/>
        </authorList>
    </citation>
    <scope>NUCLEOTIDE SEQUENCE [LARGE SCALE GENOMIC DNA]</scope>
    <source>
        <strain evidence="1 2">LPG 2</strain>
    </source>
</reference>
<accession>A0ABS1MDA5</accession>
<evidence type="ECO:0000313" key="1">
    <source>
        <dbReference type="EMBL" id="MBL1078244.1"/>
    </source>
</evidence>
<comment type="caution">
    <text evidence="1">The sequence shown here is derived from an EMBL/GenBank/DDBJ whole genome shotgun (WGS) entry which is preliminary data.</text>
</comment>
<dbReference type="EMBL" id="JAERRJ010000011">
    <property type="protein sequence ID" value="MBL1078244.1"/>
    <property type="molecule type" value="Genomic_DNA"/>
</dbReference>